<proteinExistence type="predicted"/>
<keyword evidence="3" id="KW-1185">Reference proteome</keyword>
<sequence>MLWGRVRQAPGTGKPNFQALHPNRQRHTMEHRLCQVCAQPASHNRDGWLFLVNTHDGDDNGHTDRTSYEGALVTRLNRCTTVALNTEPQAWS</sequence>
<comment type="caution">
    <text evidence="2">The sequence shown here is derived from an EMBL/GenBank/DDBJ whole genome shotgun (WGS) entry which is preliminary data.</text>
</comment>
<reference evidence="2 3" key="1">
    <citation type="submission" date="2018-10" db="EMBL/GenBank/DDBJ databases">
        <title>Isolation, diversity and antifungal activity of actinobacteria from wheat.</title>
        <authorList>
            <person name="Han C."/>
        </authorList>
    </citation>
    <scope>NUCLEOTIDE SEQUENCE [LARGE SCALE GENOMIC DNA]</scope>
    <source>
        <strain evidence="2 3">NEAU-YY642</strain>
    </source>
</reference>
<gene>
    <name evidence="2" type="ORF">EBN88_03080</name>
</gene>
<name>A0A3M2M9M1_9ACTN</name>
<dbReference type="RefSeq" id="WP_122182215.1">
    <property type="nucleotide sequence ID" value="NZ_RFFJ01000007.1"/>
</dbReference>
<dbReference type="EMBL" id="RFFJ01000007">
    <property type="protein sequence ID" value="RMI45583.1"/>
    <property type="molecule type" value="Genomic_DNA"/>
</dbReference>
<accession>A0A3M2M9M1</accession>
<evidence type="ECO:0000256" key="1">
    <source>
        <dbReference type="SAM" id="MobiDB-lite"/>
    </source>
</evidence>
<dbReference type="Proteomes" id="UP000278673">
    <property type="component" value="Unassembled WGS sequence"/>
</dbReference>
<dbReference type="AlphaFoldDB" id="A0A3M2M9M1"/>
<evidence type="ECO:0000313" key="3">
    <source>
        <dbReference type="Proteomes" id="UP000278673"/>
    </source>
</evidence>
<evidence type="ECO:0000313" key="2">
    <source>
        <dbReference type="EMBL" id="RMI45583.1"/>
    </source>
</evidence>
<protein>
    <submittedName>
        <fullName evidence="2">Uncharacterized protein</fullName>
    </submittedName>
</protein>
<feature type="region of interest" description="Disordered" evidence="1">
    <location>
        <begin position="1"/>
        <end position="20"/>
    </location>
</feature>
<organism evidence="2 3">
    <name type="scientific">Streptomyces triticirhizae</name>
    <dbReference type="NCBI Taxonomy" id="2483353"/>
    <lineage>
        <taxon>Bacteria</taxon>
        <taxon>Bacillati</taxon>
        <taxon>Actinomycetota</taxon>
        <taxon>Actinomycetes</taxon>
        <taxon>Kitasatosporales</taxon>
        <taxon>Streptomycetaceae</taxon>
        <taxon>Streptomyces</taxon>
    </lineage>
</organism>